<dbReference type="InterPro" id="IPR006027">
    <property type="entry name" value="NusB_RsmB_TIM44"/>
</dbReference>
<accession>A0A2T8HR49</accession>
<dbReference type="PROSITE" id="PS01153">
    <property type="entry name" value="NOL1_NOP2_SUN"/>
    <property type="match status" value="1"/>
</dbReference>
<protein>
    <submittedName>
        <fullName evidence="8">16S rRNA methyltransferase</fullName>
    </submittedName>
</protein>
<dbReference type="GO" id="GO:0008173">
    <property type="term" value="F:RNA methyltransferase activity"/>
    <property type="evidence" value="ECO:0007669"/>
    <property type="project" value="InterPro"/>
</dbReference>
<dbReference type="PANTHER" id="PTHR22807:SF61">
    <property type="entry name" value="NOL1_NOP2_SUN FAMILY PROTEIN _ ANTITERMINATION NUSB DOMAIN-CONTAINING PROTEIN"/>
    <property type="match status" value="1"/>
</dbReference>
<dbReference type="SUPFAM" id="SSF53335">
    <property type="entry name" value="S-adenosyl-L-methionine-dependent methyltransferases"/>
    <property type="match status" value="1"/>
</dbReference>
<dbReference type="InterPro" id="IPR049560">
    <property type="entry name" value="MeTrfase_RsmB-F_NOP2_cat"/>
</dbReference>
<evidence type="ECO:0000259" key="7">
    <source>
        <dbReference type="PROSITE" id="PS51686"/>
    </source>
</evidence>
<dbReference type="OrthoDB" id="9810297at2"/>
<name>A0A2T8HR49_9RHOB</name>
<dbReference type="PRINTS" id="PR02008">
    <property type="entry name" value="RCMTFAMILY"/>
</dbReference>
<keyword evidence="2 6" id="KW-0489">Methyltransferase</keyword>
<evidence type="ECO:0000256" key="4">
    <source>
        <dbReference type="ARBA" id="ARBA00022691"/>
    </source>
</evidence>
<dbReference type="InterPro" id="IPR018314">
    <property type="entry name" value="RsmB/NOL1/NOP2-like_CS"/>
</dbReference>
<organism evidence="8 9">
    <name type="scientific">Pararhodobacter oceanensis</name>
    <dbReference type="NCBI Taxonomy" id="2172121"/>
    <lineage>
        <taxon>Bacteria</taxon>
        <taxon>Pseudomonadati</taxon>
        <taxon>Pseudomonadota</taxon>
        <taxon>Alphaproteobacteria</taxon>
        <taxon>Rhodobacterales</taxon>
        <taxon>Paracoccaceae</taxon>
        <taxon>Pararhodobacter</taxon>
    </lineage>
</organism>
<dbReference type="InterPro" id="IPR023267">
    <property type="entry name" value="RCMT"/>
</dbReference>
<feature type="binding site" evidence="6">
    <location>
        <begin position="233"/>
        <end position="239"/>
    </location>
    <ligand>
        <name>S-adenosyl-L-methionine</name>
        <dbReference type="ChEBI" id="CHEBI:59789"/>
    </ligand>
</feature>
<dbReference type="Proteomes" id="UP000245911">
    <property type="component" value="Unassembled WGS sequence"/>
</dbReference>
<dbReference type="EMBL" id="QDKM01000008">
    <property type="protein sequence ID" value="PVH27908.1"/>
    <property type="molecule type" value="Genomic_DNA"/>
</dbReference>
<dbReference type="Pfam" id="PF01189">
    <property type="entry name" value="Methyltr_RsmB-F"/>
    <property type="match status" value="1"/>
</dbReference>
<feature type="binding site" evidence="6">
    <location>
        <position position="254"/>
    </location>
    <ligand>
        <name>S-adenosyl-L-methionine</name>
        <dbReference type="ChEBI" id="CHEBI:59789"/>
    </ligand>
</feature>
<dbReference type="PROSITE" id="PS51686">
    <property type="entry name" value="SAM_MT_RSMB_NOP"/>
    <property type="match status" value="1"/>
</dbReference>
<keyword evidence="3 6" id="KW-0808">Transferase</keyword>
<feature type="active site" description="Nucleophile" evidence="6">
    <location>
        <position position="349"/>
    </location>
</feature>
<dbReference type="Pfam" id="PF01029">
    <property type="entry name" value="NusB"/>
    <property type="match status" value="1"/>
</dbReference>
<comment type="similarity">
    <text evidence="1 6">Belongs to the class I-like SAM-binding methyltransferase superfamily. RsmB/NOP family.</text>
</comment>
<keyword evidence="5 6" id="KW-0694">RNA-binding</keyword>
<feature type="binding site" evidence="6">
    <location>
        <position position="280"/>
    </location>
    <ligand>
        <name>S-adenosyl-L-methionine</name>
        <dbReference type="ChEBI" id="CHEBI:59789"/>
    </ligand>
</feature>
<keyword evidence="9" id="KW-1185">Reference proteome</keyword>
<keyword evidence="4 6" id="KW-0949">S-adenosyl-L-methionine</keyword>
<dbReference type="CDD" id="cd02440">
    <property type="entry name" value="AdoMet_MTases"/>
    <property type="match status" value="1"/>
</dbReference>
<evidence type="ECO:0000256" key="3">
    <source>
        <dbReference type="ARBA" id="ARBA00022679"/>
    </source>
</evidence>
<reference evidence="8 9" key="1">
    <citation type="submission" date="2018-04" db="EMBL/GenBank/DDBJ databases">
        <title>Pararhodobacter oceanense sp. nov., isolated from marine intertidal sediment.</title>
        <authorList>
            <person name="Wang X.-L."/>
            <person name="Du Z.-J."/>
        </authorList>
    </citation>
    <scope>NUCLEOTIDE SEQUENCE [LARGE SCALE GENOMIC DNA]</scope>
    <source>
        <strain evidence="8 9">AM505</strain>
    </source>
</reference>
<dbReference type="GO" id="GO:0001510">
    <property type="term" value="P:RNA methylation"/>
    <property type="evidence" value="ECO:0007669"/>
    <property type="project" value="InterPro"/>
</dbReference>
<feature type="binding site" evidence="6">
    <location>
        <position position="296"/>
    </location>
    <ligand>
        <name>S-adenosyl-L-methionine</name>
        <dbReference type="ChEBI" id="CHEBI:59789"/>
    </ligand>
</feature>
<dbReference type="Gene3D" id="3.40.50.150">
    <property type="entry name" value="Vaccinia Virus protein VP39"/>
    <property type="match status" value="1"/>
</dbReference>
<dbReference type="Gene3D" id="1.10.940.10">
    <property type="entry name" value="NusB-like"/>
    <property type="match status" value="1"/>
</dbReference>
<evidence type="ECO:0000256" key="2">
    <source>
        <dbReference type="ARBA" id="ARBA00022603"/>
    </source>
</evidence>
<feature type="domain" description="SAM-dependent MTase RsmB/NOP-type" evidence="7">
    <location>
        <begin position="128"/>
        <end position="411"/>
    </location>
</feature>
<comment type="caution">
    <text evidence="8">The sequence shown here is derived from an EMBL/GenBank/DDBJ whole genome shotgun (WGS) entry which is preliminary data.</text>
</comment>
<dbReference type="AlphaFoldDB" id="A0A2T8HR49"/>
<dbReference type="InterPro" id="IPR035926">
    <property type="entry name" value="NusB-like_sf"/>
</dbReference>
<evidence type="ECO:0000256" key="1">
    <source>
        <dbReference type="ARBA" id="ARBA00007494"/>
    </source>
</evidence>
<dbReference type="SUPFAM" id="SSF48013">
    <property type="entry name" value="NusB-like"/>
    <property type="match status" value="1"/>
</dbReference>
<dbReference type="GO" id="GO:0003723">
    <property type="term" value="F:RNA binding"/>
    <property type="evidence" value="ECO:0007669"/>
    <property type="project" value="UniProtKB-UniRule"/>
</dbReference>
<evidence type="ECO:0000256" key="6">
    <source>
        <dbReference type="PROSITE-ProRule" id="PRU01023"/>
    </source>
</evidence>
<dbReference type="RefSeq" id="WP_116559430.1">
    <property type="nucleotide sequence ID" value="NZ_QDKM01000008.1"/>
</dbReference>
<dbReference type="InterPro" id="IPR029063">
    <property type="entry name" value="SAM-dependent_MTases_sf"/>
</dbReference>
<evidence type="ECO:0000256" key="5">
    <source>
        <dbReference type="ARBA" id="ARBA00022884"/>
    </source>
</evidence>
<proteinExistence type="inferred from homology"/>
<dbReference type="PANTHER" id="PTHR22807">
    <property type="entry name" value="NOP2 YEAST -RELATED NOL1/NOP2/FMU SUN DOMAIN-CONTAINING"/>
    <property type="match status" value="1"/>
</dbReference>
<evidence type="ECO:0000313" key="9">
    <source>
        <dbReference type="Proteomes" id="UP000245911"/>
    </source>
</evidence>
<dbReference type="InterPro" id="IPR001678">
    <property type="entry name" value="MeTrfase_RsmB-F_NOP2_dom"/>
</dbReference>
<evidence type="ECO:0000313" key="8">
    <source>
        <dbReference type="EMBL" id="PVH27908.1"/>
    </source>
</evidence>
<sequence length="411" mass="43753">MPPKPAQDDPRLLATDLVLAVIAEGQMLTESGLAHIDPAVRARAQRLASATLRNLGRADTVMKPYLRKEPPVAVMAALRVAVVEMLDQGAAPHGVVNATVTALNASGAAKLAGMANAVLRRASEYQGWADLPVQRLPGWLRRRLRGIYGEDVVTAMEAAHHAGAPIDLTLKSGASEVPEGETLPNGSLRLPQGVQVSALPGFDAGHWWVQDAAAALPATLLAAQAGERILDLCAAPGGKTMQLASTGAEVTALDLSEGRLRRVHQNLARTGLTAEVICADALEYQPDTLFDAVLLDAPCSATGTIRRHPDLPFVRKPADIEPLLTLQAQMLDRALTLLKPGGRLVYCTCSLLPDEGEAQITAALERHPDLRTVDLPALPFGRATPEGGWRTLPMDLKGGNDGFYMAQLRRD</sequence>
<dbReference type="GO" id="GO:0006355">
    <property type="term" value="P:regulation of DNA-templated transcription"/>
    <property type="evidence" value="ECO:0007669"/>
    <property type="project" value="InterPro"/>
</dbReference>
<gene>
    <name evidence="8" type="ORF">DDE20_15490</name>
</gene>